<dbReference type="InterPro" id="IPR011989">
    <property type="entry name" value="ARM-like"/>
</dbReference>
<dbReference type="InterPro" id="IPR016024">
    <property type="entry name" value="ARM-type_fold"/>
</dbReference>
<dbReference type="Proteomes" id="UP001266305">
    <property type="component" value="Unassembled WGS sequence"/>
</dbReference>
<dbReference type="PANTHER" id="PTHR15829">
    <property type="entry name" value="PROTEIN KINASE PKN/PRK1, EFFECTOR"/>
    <property type="match status" value="1"/>
</dbReference>
<organism evidence="1 2">
    <name type="scientific">Saguinus oedipus</name>
    <name type="common">Cotton-top tamarin</name>
    <name type="synonym">Oedipomidas oedipus</name>
    <dbReference type="NCBI Taxonomy" id="9490"/>
    <lineage>
        <taxon>Eukaryota</taxon>
        <taxon>Metazoa</taxon>
        <taxon>Chordata</taxon>
        <taxon>Craniata</taxon>
        <taxon>Vertebrata</taxon>
        <taxon>Euteleostomi</taxon>
        <taxon>Mammalia</taxon>
        <taxon>Eutheria</taxon>
        <taxon>Euarchontoglires</taxon>
        <taxon>Primates</taxon>
        <taxon>Haplorrhini</taxon>
        <taxon>Platyrrhini</taxon>
        <taxon>Cebidae</taxon>
        <taxon>Callitrichinae</taxon>
        <taxon>Saguinus</taxon>
    </lineage>
</organism>
<reference evidence="1 2" key="1">
    <citation type="submission" date="2023-05" db="EMBL/GenBank/DDBJ databases">
        <title>B98-5 Cell Line De Novo Hybrid Assembly: An Optical Mapping Approach.</title>
        <authorList>
            <person name="Kananen K."/>
            <person name="Auerbach J.A."/>
            <person name="Kautto E."/>
            <person name="Blachly J.S."/>
        </authorList>
    </citation>
    <scope>NUCLEOTIDE SEQUENCE [LARGE SCALE GENOMIC DNA]</scope>
    <source>
        <strain evidence="1">B95-8</strain>
        <tissue evidence="1">Cell line</tissue>
    </source>
</reference>
<evidence type="ECO:0000313" key="1">
    <source>
        <dbReference type="EMBL" id="KAK2119444.1"/>
    </source>
</evidence>
<dbReference type="Gene3D" id="1.25.10.10">
    <property type="entry name" value="Leucine-rich Repeat Variant"/>
    <property type="match status" value="1"/>
</dbReference>
<evidence type="ECO:0000313" key="2">
    <source>
        <dbReference type="Proteomes" id="UP001266305"/>
    </source>
</evidence>
<protein>
    <submittedName>
        <fullName evidence="1">Rho -interacting cell polarization regulator 1</fullName>
    </submittedName>
</protein>
<accession>A0ABQ9WCR3</accession>
<keyword evidence="2" id="KW-1185">Reference proteome</keyword>
<dbReference type="SUPFAM" id="SSF48371">
    <property type="entry name" value="ARM repeat"/>
    <property type="match status" value="1"/>
</dbReference>
<proteinExistence type="predicted"/>
<gene>
    <name evidence="1" type="primary">RIPOR1_1</name>
    <name evidence="1" type="ORF">P7K49_000830</name>
</gene>
<sequence length="257" mass="28187">MKRVLLTFCNQYGARLSLCQPGLAEAVCVKFLEDALGQKLPRRPQAGPGEQLTVFQFWSFVETLDSPSMEAYVTETAEEVLLVWHLNSDDQAVVLKALRLAPEGRLNNKVMAAISTQLWSLSLGPAFWEGALLCFPDQLEDEDVQTRVAGCLALGCIKAPGGTEPLLYLCQTDTEAVREAASRACSSVEKRDSLPIDGWRSPWMPCPASLGLAAWPAQHSKLFTHGFLAPLAPTFRAHQAMARRVRAASRYPSPTDS</sequence>
<dbReference type="EMBL" id="JASSZA010000001">
    <property type="protein sequence ID" value="KAK2119444.1"/>
    <property type="molecule type" value="Genomic_DNA"/>
</dbReference>
<dbReference type="InterPro" id="IPR026136">
    <property type="entry name" value="RIPOR3"/>
</dbReference>
<comment type="caution">
    <text evidence="1">The sequence shown here is derived from an EMBL/GenBank/DDBJ whole genome shotgun (WGS) entry which is preliminary data.</text>
</comment>
<dbReference type="PANTHER" id="PTHR15829:SF1">
    <property type="entry name" value="RHO FAMILY-INTERACTING CELL POLARIZATION REGULATOR 1"/>
    <property type="match status" value="1"/>
</dbReference>
<name>A0ABQ9WCR3_SAGOE</name>